<dbReference type="GO" id="GO:0008234">
    <property type="term" value="F:cysteine-type peptidase activity"/>
    <property type="evidence" value="ECO:0007669"/>
    <property type="project" value="InterPro"/>
</dbReference>
<dbReference type="Pfam" id="PF00112">
    <property type="entry name" value="Peptidase_C1"/>
    <property type="match status" value="2"/>
</dbReference>
<dbReference type="InterPro" id="IPR000668">
    <property type="entry name" value="Peptidase_C1A_C"/>
</dbReference>
<feature type="chain" id="PRO_5043269846" evidence="4">
    <location>
        <begin position="19"/>
        <end position="823"/>
    </location>
</feature>
<accession>A0A9P1BW90</accession>
<feature type="compositionally biased region" description="Polar residues" evidence="3">
    <location>
        <begin position="620"/>
        <end position="633"/>
    </location>
</feature>
<feature type="region of interest" description="Disordered" evidence="3">
    <location>
        <begin position="615"/>
        <end position="657"/>
    </location>
</feature>
<protein>
    <submittedName>
        <fullName evidence="8">Cathepsin B-like cysteine proteinase 3</fullName>
    </submittedName>
</protein>
<evidence type="ECO:0000256" key="2">
    <source>
        <dbReference type="ARBA" id="ARBA00023145"/>
    </source>
</evidence>
<name>A0A9P1BW90_9DINO</name>
<feature type="compositionally biased region" description="Low complexity" evidence="3">
    <location>
        <begin position="648"/>
        <end position="657"/>
    </location>
</feature>
<dbReference type="PANTHER" id="PTHR12411">
    <property type="entry name" value="CYSTEINE PROTEASE FAMILY C1-RELATED"/>
    <property type="match status" value="1"/>
</dbReference>
<reference evidence="6" key="1">
    <citation type="submission" date="2022-10" db="EMBL/GenBank/DDBJ databases">
        <authorList>
            <person name="Chen Y."/>
            <person name="Dougan E. K."/>
            <person name="Chan C."/>
            <person name="Rhodes N."/>
            <person name="Thang M."/>
        </authorList>
    </citation>
    <scope>NUCLEOTIDE SEQUENCE</scope>
</reference>
<feature type="domain" description="Peptidase C1A papain C-terminal" evidence="5">
    <location>
        <begin position="383"/>
        <end position="803"/>
    </location>
</feature>
<organism evidence="6">
    <name type="scientific">Cladocopium goreaui</name>
    <dbReference type="NCBI Taxonomy" id="2562237"/>
    <lineage>
        <taxon>Eukaryota</taxon>
        <taxon>Sar</taxon>
        <taxon>Alveolata</taxon>
        <taxon>Dinophyceae</taxon>
        <taxon>Suessiales</taxon>
        <taxon>Symbiodiniaceae</taxon>
        <taxon>Cladocopium</taxon>
    </lineage>
</organism>
<evidence type="ECO:0000313" key="8">
    <source>
        <dbReference type="EMBL" id="CAL4767923.1"/>
    </source>
</evidence>
<reference evidence="7" key="2">
    <citation type="submission" date="2024-04" db="EMBL/GenBank/DDBJ databases">
        <authorList>
            <person name="Chen Y."/>
            <person name="Shah S."/>
            <person name="Dougan E. K."/>
            <person name="Thang M."/>
            <person name="Chan C."/>
        </authorList>
    </citation>
    <scope>NUCLEOTIDE SEQUENCE [LARGE SCALE GENOMIC DNA]</scope>
</reference>
<dbReference type="SUPFAM" id="SSF54001">
    <property type="entry name" value="Cysteine proteinases"/>
    <property type="match status" value="1"/>
</dbReference>
<feature type="signal peptide" evidence="4">
    <location>
        <begin position="1"/>
        <end position="18"/>
    </location>
</feature>
<dbReference type="InterPro" id="IPR038765">
    <property type="entry name" value="Papain-like_cys_pep_sf"/>
</dbReference>
<dbReference type="EMBL" id="CAMXCT030000570">
    <property type="protein sequence ID" value="CAL4767923.1"/>
    <property type="molecule type" value="Genomic_DNA"/>
</dbReference>
<dbReference type="AlphaFoldDB" id="A0A9P1BW90"/>
<dbReference type="OrthoDB" id="437331at2759"/>
<evidence type="ECO:0000256" key="4">
    <source>
        <dbReference type="SAM" id="SignalP"/>
    </source>
</evidence>
<dbReference type="InterPro" id="IPR000169">
    <property type="entry name" value="Pept_cys_AS"/>
</dbReference>
<dbReference type="InterPro" id="IPR013128">
    <property type="entry name" value="Peptidase_C1A"/>
</dbReference>
<sequence length="823" mass="92372">MIIRFLCFCFFLAAAVEADDKDDKTSVNMQSTQNTHTMRIMRRSDTDVASPLEIAVDANAHLTEVKLHMLHVNDVNDVNDVLNDEPGAAKDQLNPSLQRLLQKGPEGVRFDTEVHQRHGQVEQRKLEVGRRELHNSEKPRQMHGLSQPAAMMQKEGQRTGRVLNSSSVAGRRKVALDSTAVVQSKNFAEELIAQERETLCPDLPSKVNLEILAANTKIAEELIYVFRAKLTTSPHSIPNQAVEILRTGIEVEWMQNPAATTNDEQSAFARAEERLQANNSGTEPLTRGAKLVLPLSACDLMNVTFFLMCNRSKIIPAPRGASLSQLEDTSKRTSLQQMREAYLGLPGGLGVIIDKEIEAYERGLKQRAKAPGNLMELGVRRSYPASFSWLYERPECLDYVHHQGTCGACYMFAALDSLSDRHCIDETKASTLGKIEHLSIQMALLCEPLGRQCSGGWADVGFNYSKYYGLVTSAAWPYERSCLSDSECQFGKQCFSPSSYACPGFFTQEELNEVVTFSDALRVTKRRCDNSNLVDPDNCKMMFAFSPTMVFMPESCFCDELEADWAKFAVRQSQATHHGDGSGMTVLLQEQLREDDEGFNFFTWLYNLFTGGPHEEDTTTTEAPTGSKDTWNSDIPGGHWGSEEKKTSTVTTETPSISTADQCNRDRCLTEPQVHKSTEYHYVLNHKDAFKEEILKDGPLYTSFFVYEDFTWFFTFWPEQAYNYQWGAMQGGHAVVLIGWESDCIYHGDKIRIPGDGDQIRQKSSATSQTNRGECWHLRNTWGDEWGDKGYFRFVDDMLTGPEGYHIHIASAAADGPKSATVV</sequence>
<evidence type="ECO:0000313" key="7">
    <source>
        <dbReference type="EMBL" id="CAL1133986.1"/>
    </source>
</evidence>
<dbReference type="Gene3D" id="3.90.70.10">
    <property type="entry name" value="Cysteine proteinases"/>
    <property type="match status" value="2"/>
</dbReference>
<keyword evidence="2" id="KW-0865">Zymogen</keyword>
<comment type="similarity">
    <text evidence="1">Belongs to the peptidase C1 family.</text>
</comment>
<dbReference type="EMBL" id="CAMXCT010000570">
    <property type="protein sequence ID" value="CAI3980611.1"/>
    <property type="molecule type" value="Genomic_DNA"/>
</dbReference>
<dbReference type="EMBL" id="CAMXCT020000570">
    <property type="protein sequence ID" value="CAL1133986.1"/>
    <property type="molecule type" value="Genomic_DNA"/>
</dbReference>
<proteinExistence type="inferred from homology"/>
<evidence type="ECO:0000313" key="9">
    <source>
        <dbReference type="Proteomes" id="UP001152797"/>
    </source>
</evidence>
<evidence type="ECO:0000256" key="3">
    <source>
        <dbReference type="SAM" id="MobiDB-lite"/>
    </source>
</evidence>
<keyword evidence="9" id="KW-1185">Reference proteome</keyword>
<evidence type="ECO:0000256" key="1">
    <source>
        <dbReference type="ARBA" id="ARBA00008455"/>
    </source>
</evidence>
<evidence type="ECO:0000313" key="6">
    <source>
        <dbReference type="EMBL" id="CAI3980611.1"/>
    </source>
</evidence>
<gene>
    <name evidence="6" type="ORF">C1SCF055_LOCUS8474</name>
</gene>
<dbReference type="Proteomes" id="UP001152797">
    <property type="component" value="Unassembled WGS sequence"/>
</dbReference>
<dbReference type="GO" id="GO:0006508">
    <property type="term" value="P:proteolysis"/>
    <property type="evidence" value="ECO:0007669"/>
    <property type="project" value="InterPro"/>
</dbReference>
<dbReference type="SMART" id="SM00645">
    <property type="entry name" value="Pept_C1"/>
    <property type="match status" value="1"/>
</dbReference>
<keyword evidence="4" id="KW-0732">Signal</keyword>
<evidence type="ECO:0000259" key="5">
    <source>
        <dbReference type="SMART" id="SM00645"/>
    </source>
</evidence>
<dbReference type="PROSITE" id="PS00139">
    <property type="entry name" value="THIOL_PROTEASE_CYS"/>
    <property type="match status" value="1"/>
</dbReference>
<comment type="caution">
    <text evidence="6">The sequence shown here is derived from an EMBL/GenBank/DDBJ whole genome shotgun (WGS) entry which is preliminary data.</text>
</comment>